<evidence type="ECO:0000313" key="2">
    <source>
        <dbReference type="EMBL" id="EMI28476.1"/>
    </source>
</evidence>
<evidence type="ECO:0000313" key="3">
    <source>
        <dbReference type="Proteomes" id="UP000011996"/>
    </source>
</evidence>
<reference evidence="2 3" key="1">
    <citation type="journal article" date="2013" name="Mar. Genomics">
        <title>Expression of sulfatases in Rhodopirellula baltica and the diversity of sulfatases in the genus Rhodopirellula.</title>
        <authorList>
            <person name="Wegner C.E."/>
            <person name="Richter-Heitmann T."/>
            <person name="Klindworth A."/>
            <person name="Klockow C."/>
            <person name="Richter M."/>
            <person name="Achstetter T."/>
            <person name="Glockner F.O."/>
            <person name="Harder J."/>
        </authorList>
    </citation>
    <scope>NUCLEOTIDE SEQUENCE [LARGE SCALE GENOMIC DNA]</scope>
    <source>
        <strain evidence="2 3">SH398</strain>
    </source>
</reference>
<accession>M5SAF8</accession>
<name>M5SAF8_9BACT</name>
<evidence type="ECO:0000256" key="1">
    <source>
        <dbReference type="SAM" id="MobiDB-lite"/>
    </source>
</evidence>
<organism evidence="2 3">
    <name type="scientific">Rhodopirellula europaea SH398</name>
    <dbReference type="NCBI Taxonomy" id="1263868"/>
    <lineage>
        <taxon>Bacteria</taxon>
        <taxon>Pseudomonadati</taxon>
        <taxon>Planctomycetota</taxon>
        <taxon>Planctomycetia</taxon>
        <taxon>Pirellulales</taxon>
        <taxon>Pirellulaceae</taxon>
        <taxon>Rhodopirellula</taxon>
    </lineage>
</organism>
<dbReference type="Proteomes" id="UP000011996">
    <property type="component" value="Unassembled WGS sequence"/>
</dbReference>
<dbReference type="AlphaFoldDB" id="M5SAF8"/>
<gene>
    <name evidence="2" type="ORF">RESH_00951</name>
</gene>
<proteinExistence type="predicted"/>
<dbReference type="EMBL" id="ANOF01000034">
    <property type="protein sequence ID" value="EMI28476.1"/>
    <property type="molecule type" value="Genomic_DNA"/>
</dbReference>
<sequence length="193" mass="20791">MLPKGTYTANIIKGEAIESRSNQTPGYKLTFEVTEGDRAGSRFWHDCWFTPAALPRAKRDLGKLGVTSLKQLEKPLPAVYRCEVQLAIRRDDEGGESNQVRSFKVLEAIQPKPDPFAPEADESGSAAVAEDDRPTASVASEKSTDESIVASTNTEKRPAARRGKNAVKKNKKKAVGKPAAANKLPAGGSPNES</sequence>
<protein>
    <submittedName>
        <fullName evidence="2">Uncharacterized protein</fullName>
    </submittedName>
</protein>
<feature type="region of interest" description="Disordered" evidence="1">
    <location>
        <begin position="110"/>
        <end position="193"/>
    </location>
</feature>
<dbReference type="PATRIC" id="fig|1263868.3.peg.1029"/>
<comment type="caution">
    <text evidence="2">The sequence shown here is derived from an EMBL/GenBank/DDBJ whole genome shotgun (WGS) entry which is preliminary data.</text>
</comment>
<dbReference type="STRING" id="1263868.RESH_00951"/>
<feature type="compositionally biased region" description="Basic residues" evidence="1">
    <location>
        <begin position="159"/>
        <end position="175"/>
    </location>
</feature>